<dbReference type="Proteomes" id="UP000298460">
    <property type="component" value="Unassembled WGS sequence"/>
</dbReference>
<dbReference type="InterPro" id="IPR011010">
    <property type="entry name" value="DNA_brk_join_enz"/>
</dbReference>
<dbReference type="Gene3D" id="1.10.150.130">
    <property type="match status" value="1"/>
</dbReference>
<evidence type="ECO:0000259" key="8">
    <source>
        <dbReference type="PROSITE" id="PS51900"/>
    </source>
</evidence>
<keyword evidence="3" id="KW-0229">DNA integration</keyword>
<evidence type="ECO:0000256" key="2">
    <source>
        <dbReference type="ARBA" id="ARBA00008857"/>
    </source>
</evidence>
<reference evidence="9 10" key="1">
    <citation type="submission" date="2019-03" db="EMBL/GenBank/DDBJ databases">
        <title>Draft Genome Sequence of Desulfosporosinus fructosivorans Strain 63.6F, Isolated from Marine Sediment in the Baltic Sea.</title>
        <authorList>
            <person name="Hausmann B."/>
            <person name="Vandieken V."/>
            <person name="Pjevac P."/>
            <person name="Schreck K."/>
            <person name="Herbold C.W."/>
            <person name="Loy A."/>
        </authorList>
    </citation>
    <scope>NUCLEOTIDE SEQUENCE [LARGE SCALE GENOMIC DNA]</scope>
    <source>
        <strain evidence="9 10">63.6F</strain>
    </source>
</reference>
<dbReference type="InterPro" id="IPR013762">
    <property type="entry name" value="Integrase-like_cat_sf"/>
</dbReference>
<evidence type="ECO:0000313" key="10">
    <source>
        <dbReference type="Proteomes" id="UP000298460"/>
    </source>
</evidence>
<dbReference type="InterPro" id="IPR002104">
    <property type="entry name" value="Integrase_catalytic"/>
</dbReference>
<comment type="caution">
    <text evidence="9">The sequence shown here is derived from an EMBL/GenBank/DDBJ whole genome shotgun (WGS) entry which is preliminary data.</text>
</comment>
<dbReference type="InterPro" id="IPR050090">
    <property type="entry name" value="Tyrosine_recombinase_XerCD"/>
</dbReference>
<dbReference type="GO" id="GO:0015074">
    <property type="term" value="P:DNA integration"/>
    <property type="evidence" value="ECO:0007669"/>
    <property type="project" value="UniProtKB-KW"/>
</dbReference>
<name>A0A4Z0QWG6_9FIRM</name>
<dbReference type="PROSITE" id="PS51898">
    <property type="entry name" value="TYR_RECOMBINASE"/>
    <property type="match status" value="1"/>
</dbReference>
<dbReference type="Pfam" id="PF00589">
    <property type="entry name" value="Phage_integrase"/>
    <property type="match status" value="1"/>
</dbReference>
<dbReference type="InterPro" id="IPR044068">
    <property type="entry name" value="CB"/>
</dbReference>
<accession>A0A4Z0QWG6</accession>
<dbReference type="PANTHER" id="PTHR30349">
    <property type="entry name" value="PHAGE INTEGRASE-RELATED"/>
    <property type="match status" value="1"/>
</dbReference>
<comment type="function">
    <text evidence="1">Site-specific tyrosine recombinase, which acts by catalyzing the cutting and rejoining of the recombining DNA molecules.</text>
</comment>
<comment type="similarity">
    <text evidence="2">Belongs to the 'phage' integrase family.</text>
</comment>
<proteinExistence type="inferred from homology"/>
<keyword evidence="5" id="KW-0233">DNA recombination</keyword>
<dbReference type="GO" id="GO:0006310">
    <property type="term" value="P:DNA recombination"/>
    <property type="evidence" value="ECO:0007669"/>
    <property type="project" value="UniProtKB-KW"/>
</dbReference>
<protein>
    <recommendedName>
        <fullName evidence="11">Recombinase XerC</fullName>
    </recommendedName>
</protein>
<dbReference type="SUPFAM" id="SSF56349">
    <property type="entry name" value="DNA breaking-rejoining enzymes"/>
    <property type="match status" value="1"/>
</dbReference>
<dbReference type="EMBL" id="SPQQ01000031">
    <property type="protein sequence ID" value="TGE34750.1"/>
    <property type="molecule type" value="Genomic_DNA"/>
</dbReference>
<evidence type="ECO:0000313" key="9">
    <source>
        <dbReference type="EMBL" id="TGE34750.1"/>
    </source>
</evidence>
<feature type="domain" description="Tyr recombinase" evidence="7">
    <location>
        <begin position="112"/>
        <end position="289"/>
    </location>
</feature>
<dbReference type="PROSITE" id="PS51900">
    <property type="entry name" value="CB"/>
    <property type="match status" value="1"/>
</dbReference>
<dbReference type="Gene3D" id="1.10.443.10">
    <property type="entry name" value="Intergrase catalytic core"/>
    <property type="match status" value="1"/>
</dbReference>
<dbReference type="OrthoDB" id="9771888at2"/>
<organism evidence="9 10">
    <name type="scientific">Desulfosporosinus fructosivorans</name>
    <dbReference type="NCBI Taxonomy" id="2018669"/>
    <lineage>
        <taxon>Bacteria</taxon>
        <taxon>Bacillati</taxon>
        <taxon>Bacillota</taxon>
        <taxon>Clostridia</taxon>
        <taxon>Eubacteriales</taxon>
        <taxon>Desulfitobacteriaceae</taxon>
        <taxon>Desulfosporosinus</taxon>
    </lineage>
</organism>
<sequence length="320" mass="36504">MNSETTIMDFLSYAQMVRGCRPKTAEAYSIDLNVWKTFCAVRYSHVDNPSKAKMVVDYIRYLRVDRKNASVTVGRKLATLSAFIDFLILMELFDSKQDERKKWPKLLDTPKRLPTVLNNPEMQDLLTQPDTSTILGRRDRTILMLIYSVGLRVSEICSLQLKDINRNDGRILISGKGGRERYVPLDPIVDEAIRDYLLFRTSEISELFVSKKGGALTPRAIQFMVKKFAQQAQIDKVVTPHKLRHTCATHLLQEGAHLVSIQKLLGHKSLTTTQIYLHITITDLLELSKKHPMRKMRTMMGLIGDSVTSFQIPYGSRTGT</sequence>
<keyword evidence="10" id="KW-1185">Reference proteome</keyword>
<dbReference type="PANTHER" id="PTHR30349:SF41">
    <property type="entry name" value="INTEGRASE_RECOMBINASE PROTEIN MJ0367-RELATED"/>
    <property type="match status" value="1"/>
</dbReference>
<evidence type="ECO:0000256" key="6">
    <source>
        <dbReference type="PROSITE-ProRule" id="PRU01248"/>
    </source>
</evidence>
<evidence type="ECO:0008006" key="11">
    <source>
        <dbReference type="Google" id="ProtNLM"/>
    </source>
</evidence>
<evidence type="ECO:0000259" key="7">
    <source>
        <dbReference type="PROSITE" id="PS51898"/>
    </source>
</evidence>
<dbReference type="RefSeq" id="WP_135553152.1">
    <property type="nucleotide sequence ID" value="NZ_SPQQ01000031.1"/>
</dbReference>
<keyword evidence="4 6" id="KW-0238">DNA-binding</keyword>
<dbReference type="InterPro" id="IPR010998">
    <property type="entry name" value="Integrase_recombinase_N"/>
</dbReference>
<dbReference type="SUPFAM" id="SSF47823">
    <property type="entry name" value="lambda integrase-like, N-terminal domain"/>
    <property type="match status" value="1"/>
</dbReference>
<evidence type="ECO:0000256" key="5">
    <source>
        <dbReference type="ARBA" id="ARBA00023172"/>
    </source>
</evidence>
<feature type="domain" description="Core-binding (CB)" evidence="8">
    <location>
        <begin position="1"/>
        <end position="88"/>
    </location>
</feature>
<evidence type="ECO:0000256" key="4">
    <source>
        <dbReference type="ARBA" id="ARBA00023125"/>
    </source>
</evidence>
<dbReference type="Pfam" id="PF02899">
    <property type="entry name" value="Phage_int_SAM_1"/>
    <property type="match status" value="1"/>
</dbReference>
<dbReference type="GO" id="GO:0003677">
    <property type="term" value="F:DNA binding"/>
    <property type="evidence" value="ECO:0007669"/>
    <property type="project" value="UniProtKB-UniRule"/>
</dbReference>
<dbReference type="AlphaFoldDB" id="A0A4Z0QWG6"/>
<evidence type="ECO:0000256" key="3">
    <source>
        <dbReference type="ARBA" id="ARBA00022908"/>
    </source>
</evidence>
<dbReference type="InterPro" id="IPR004107">
    <property type="entry name" value="Integrase_SAM-like_N"/>
</dbReference>
<evidence type="ECO:0000256" key="1">
    <source>
        <dbReference type="ARBA" id="ARBA00003283"/>
    </source>
</evidence>
<gene>
    <name evidence="9" type="ORF">E4K67_29085</name>
</gene>